<evidence type="ECO:0000256" key="5">
    <source>
        <dbReference type="ARBA" id="ARBA00023136"/>
    </source>
</evidence>
<dbReference type="EMBL" id="RGGN01000162">
    <property type="protein sequence ID" value="NCU63210.1"/>
    <property type="molecule type" value="Genomic_DNA"/>
</dbReference>
<dbReference type="AlphaFoldDB" id="A0A845S690"/>
<dbReference type="PANTHER" id="PTHR32322:SF18">
    <property type="entry name" value="S-ADENOSYLMETHIONINE_S-ADENOSYLHOMOCYSTEINE TRANSPORTER"/>
    <property type="match status" value="1"/>
</dbReference>
<reference evidence="8 9" key="1">
    <citation type="submission" date="2018-10" db="EMBL/GenBank/DDBJ databases">
        <title>Iterative Subtractive Binning of Freshwater Chronoseries Metagenomes Recovers Nearly Complete Genomes from over Four Hundred Novel Species.</title>
        <authorList>
            <person name="Rodriguez-R L.M."/>
            <person name="Tsementzi D."/>
            <person name="Luo C."/>
            <person name="Konstantinidis K.T."/>
        </authorList>
    </citation>
    <scope>NUCLEOTIDE SEQUENCE [LARGE SCALE GENOMIC DNA]</scope>
    <source>
        <strain evidence="8">WB7_2B_003</strain>
    </source>
</reference>
<feature type="transmembrane region" description="Helical" evidence="6">
    <location>
        <begin position="71"/>
        <end position="92"/>
    </location>
</feature>
<keyword evidence="5 6" id="KW-0472">Membrane</keyword>
<comment type="subcellular location">
    <subcellularLocation>
        <location evidence="1">Cell membrane</location>
        <topology evidence="1">Multi-pass membrane protein</topology>
    </subcellularLocation>
</comment>
<dbReference type="Proteomes" id="UP000572953">
    <property type="component" value="Unassembled WGS sequence"/>
</dbReference>
<sequence>TKLIHLDLNKGDLWLLVAMLSWAIYSTMLRTHKTNLKYLSFISVIVSIGLIFLFPQFLFEIYNHHIIRFNFPVFLITSYVVLFAGLGAYILWNKAVVIVGPNKAGIFLHLMPVFSSFMAIFLLNEKLMNFHIIGAIIIIIGIYLSSKKSLSR</sequence>
<dbReference type="InterPro" id="IPR037185">
    <property type="entry name" value="EmrE-like"/>
</dbReference>
<protein>
    <submittedName>
        <fullName evidence="8">EamA family transporter</fullName>
    </submittedName>
</protein>
<evidence type="ECO:0000313" key="9">
    <source>
        <dbReference type="Proteomes" id="UP000572953"/>
    </source>
</evidence>
<evidence type="ECO:0000259" key="7">
    <source>
        <dbReference type="Pfam" id="PF00892"/>
    </source>
</evidence>
<feature type="transmembrane region" description="Helical" evidence="6">
    <location>
        <begin position="13"/>
        <end position="31"/>
    </location>
</feature>
<evidence type="ECO:0000256" key="2">
    <source>
        <dbReference type="ARBA" id="ARBA00022475"/>
    </source>
</evidence>
<evidence type="ECO:0000256" key="3">
    <source>
        <dbReference type="ARBA" id="ARBA00022692"/>
    </source>
</evidence>
<feature type="transmembrane region" description="Helical" evidence="6">
    <location>
        <begin position="128"/>
        <end position="146"/>
    </location>
</feature>
<keyword evidence="4 6" id="KW-1133">Transmembrane helix</keyword>
<feature type="domain" description="EamA" evidence="7">
    <location>
        <begin position="10"/>
        <end position="146"/>
    </location>
</feature>
<evidence type="ECO:0000313" key="8">
    <source>
        <dbReference type="EMBL" id="NCU63210.1"/>
    </source>
</evidence>
<dbReference type="PANTHER" id="PTHR32322">
    <property type="entry name" value="INNER MEMBRANE TRANSPORTER"/>
    <property type="match status" value="1"/>
</dbReference>
<dbReference type="InterPro" id="IPR050638">
    <property type="entry name" value="AA-Vitamin_Transporters"/>
</dbReference>
<proteinExistence type="predicted"/>
<keyword evidence="3 6" id="KW-0812">Transmembrane</keyword>
<keyword evidence="2" id="KW-1003">Cell membrane</keyword>
<accession>A0A845S690</accession>
<dbReference type="SUPFAM" id="SSF103481">
    <property type="entry name" value="Multidrug resistance efflux transporter EmrE"/>
    <property type="match status" value="1"/>
</dbReference>
<dbReference type="GO" id="GO:0005886">
    <property type="term" value="C:plasma membrane"/>
    <property type="evidence" value="ECO:0007669"/>
    <property type="project" value="UniProtKB-SubCell"/>
</dbReference>
<dbReference type="Pfam" id="PF00892">
    <property type="entry name" value="EamA"/>
    <property type="match status" value="1"/>
</dbReference>
<evidence type="ECO:0000256" key="6">
    <source>
        <dbReference type="SAM" id="Phobius"/>
    </source>
</evidence>
<feature type="transmembrane region" description="Helical" evidence="6">
    <location>
        <begin position="38"/>
        <end position="59"/>
    </location>
</feature>
<gene>
    <name evidence="8" type="ORF">EBV78_03940</name>
</gene>
<evidence type="ECO:0000256" key="1">
    <source>
        <dbReference type="ARBA" id="ARBA00004651"/>
    </source>
</evidence>
<organism evidence="8 9">
    <name type="scientific">Candidatus Fonsibacter lacus</name>
    <dbReference type="NCBI Taxonomy" id="2576439"/>
    <lineage>
        <taxon>Bacteria</taxon>
        <taxon>Pseudomonadati</taxon>
        <taxon>Pseudomonadota</taxon>
        <taxon>Alphaproteobacteria</taxon>
        <taxon>Candidatus Pelagibacterales</taxon>
        <taxon>Candidatus Pelagibacterales incertae sedis</taxon>
        <taxon>Candidatus Fonsibacter</taxon>
    </lineage>
</organism>
<feature type="non-terminal residue" evidence="8">
    <location>
        <position position="1"/>
    </location>
</feature>
<name>A0A845S690_9PROT</name>
<comment type="caution">
    <text evidence="8">The sequence shown here is derived from an EMBL/GenBank/DDBJ whole genome shotgun (WGS) entry which is preliminary data.</text>
</comment>
<dbReference type="InterPro" id="IPR000620">
    <property type="entry name" value="EamA_dom"/>
</dbReference>
<feature type="transmembrane region" description="Helical" evidence="6">
    <location>
        <begin position="104"/>
        <end position="122"/>
    </location>
</feature>
<evidence type="ECO:0000256" key="4">
    <source>
        <dbReference type="ARBA" id="ARBA00022989"/>
    </source>
</evidence>